<evidence type="ECO:0000256" key="3">
    <source>
        <dbReference type="SAM" id="MobiDB-lite"/>
    </source>
</evidence>
<evidence type="ECO:0000313" key="7">
    <source>
        <dbReference type="Proteomes" id="UP001448207"/>
    </source>
</evidence>
<keyword evidence="2" id="KW-0843">Virulence</keyword>
<keyword evidence="7" id="KW-1185">Reference proteome</keyword>
<feature type="compositionally biased region" description="Basic and acidic residues" evidence="3">
    <location>
        <begin position="268"/>
        <end position="281"/>
    </location>
</feature>
<dbReference type="Pfam" id="PF01476">
    <property type="entry name" value="LysM"/>
    <property type="match status" value="2"/>
</dbReference>
<feature type="compositionally biased region" description="Basic and acidic residues" evidence="3">
    <location>
        <begin position="102"/>
        <end position="215"/>
    </location>
</feature>
<protein>
    <recommendedName>
        <fullName evidence="5">LysM domain-containing protein</fullName>
    </recommendedName>
</protein>
<sequence>MKLNLFAIAALLLSTPVFAGPGSSCSTEHIATRRDTCGSIAREYGITVRDLQNWNYDLGDSPRFCQQPIPGRAYCVKPGRIADRGRERGGFNEFPRRELNLVKRASKEKAKEKAKEHEKEAKEDKKEKTKEKNKEMKAEEKADEKKHDKEVKAEDKAETKAHDKEVKKEDKAETKAHDKEMKKEEKKEEKAEEKKDKADEKKEEKKEEKEEEKKESKQKKKGKESHKNNVKESPKEVKESSNDIKELTSTDNYQEDSEDSIDDFSSEDEPKKDTLELAPHTHADCKKYYVVQNHDSCDSVSKKNHISNQQLYDYNTGLHRRGAHECDNLDVGKAYCVSIKD</sequence>
<evidence type="ECO:0000256" key="1">
    <source>
        <dbReference type="ARBA" id="ARBA00022669"/>
    </source>
</evidence>
<dbReference type="Gene3D" id="3.10.350.10">
    <property type="entry name" value="LysM domain"/>
    <property type="match status" value="2"/>
</dbReference>
<evidence type="ECO:0000313" key="6">
    <source>
        <dbReference type="EMBL" id="KAL0085145.1"/>
    </source>
</evidence>
<dbReference type="InterPro" id="IPR036779">
    <property type="entry name" value="LysM_dom_sf"/>
</dbReference>
<feature type="region of interest" description="Disordered" evidence="3">
    <location>
        <begin position="102"/>
        <end position="281"/>
    </location>
</feature>
<feature type="domain" description="LysM" evidence="5">
    <location>
        <begin position="287"/>
        <end position="337"/>
    </location>
</feature>
<keyword evidence="4" id="KW-0732">Signal</keyword>
<comment type="caution">
    <text evidence="6">The sequence shown here is derived from an EMBL/GenBank/DDBJ whole genome shotgun (WGS) entry which is preliminary data.</text>
</comment>
<gene>
    <name evidence="6" type="ORF">J3Q64DRAFT_1849473</name>
</gene>
<feature type="compositionally biased region" description="Basic and acidic residues" evidence="3">
    <location>
        <begin position="225"/>
        <end position="248"/>
    </location>
</feature>
<dbReference type="CDD" id="cd00118">
    <property type="entry name" value="LysM"/>
    <property type="match status" value="2"/>
</dbReference>
<evidence type="ECO:0000259" key="5">
    <source>
        <dbReference type="PROSITE" id="PS51782"/>
    </source>
</evidence>
<feature type="domain" description="LysM" evidence="5">
    <location>
        <begin position="27"/>
        <end position="76"/>
    </location>
</feature>
<feature type="compositionally biased region" description="Acidic residues" evidence="3">
    <location>
        <begin position="253"/>
        <end position="267"/>
    </location>
</feature>
<evidence type="ECO:0000256" key="4">
    <source>
        <dbReference type="SAM" id="SignalP"/>
    </source>
</evidence>
<organism evidence="6 7">
    <name type="scientific">Phycomyces blakesleeanus</name>
    <dbReference type="NCBI Taxonomy" id="4837"/>
    <lineage>
        <taxon>Eukaryota</taxon>
        <taxon>Fungi</taxon>
        <taxon>Fungi incertae sedis</taxon>
        <taxon>Mucoromycota</taxon>
        <taxon>Mucoromycotina</taxon>
        <taxon>Mucoromycetes</taxon>
        <taxon>Mucorales</taxon>
        <taxon>Phycomycetaceae</taxon>
        <taxon>Phycomyces</taxon>
    </lineage>
</organism>
<feature type="signal peptide" evidence="4">
    <location>
        <begin position="1"/>
        <end position="19"/>
    </location>
</feature>
<dbReference type="InterPro" id="IPR018392">
    <property type="entry name" value="LysM"/>
</dbReference>
<dbReference type="PANTHER" id="PTHR34997:SF1">
    <property type="entry name" value="PEPTIDOGLYCAN-BINDING LYSIN DOMAIN"/>
    <property type="match status" value="1"/>
</dbReference>
<reference evidence="6 7" key="1">
    <citation type="submission" date="2024-04" db="EMBL/GenBank/DDBJ databases">
        <title>Symmetric and asymmetric DNA N6-adenine methylation regulates different biological responses in Mucorales.</title>
        <authorList>
            <consortium name="Lawrence Berkeley National Laboratory"/>
            <person name="Lax C."/>
            <person name="Mondo S.J."/>
            <person name="Osorio-Concepcion M."/>
            <person name="Muszewska A."/>
            <person name="Corrochano-Luque M."/>
            <person name="Gutierrez G."/>
            <person name="Riley R."/>
            <person name="Lipzen A."/>
            <person name="Guo J."/>
            <person name="Hundley H."/>
            <person name="Amirebrahimi M."/>
            <person name="Ng V."/>
            <person name="Lorenzo-Gutierrez D."/>
            <person name="Binder U."/>
            <person name="Yang J."/>
            <person name="Song Y."/>
            <person name="Canovas D."/>
            <person name="Navarro E."/>
            <person name="Freitag M."/>
            <person name="Gabaldon T."/>
            <person name="Grigoriev I.V."/>
            <person name="Corrochano L.M."/>
            <person name="Nicolas F.E."/>
            <person name="Garre V."/>
        </authorList>
    </citation>
    <scope>NUCLEOTIDE SEQUENCE [LARGE SCALE GENOMIC DNA]</scope>
    <source>
        <strain evidence="6 7">L51</strain>
    </source>
</reference>
<keyword evidence="1" id="KW-0147">Chitin-binding</keyword>
<dbReference type="InterPro" id="IPR052210">
    <property type="entry name" value="LysM1-like"/>
</dbReference>
<name>A0ABR3AZ58_PHYBL</name>
<feature type="chain" id="PRO_5045090644" description="LysM domain-containing protein" evidence="4">
    <location>
        <begin position="20"/>
        <end position="341"/>
    </location>
</feature>
<proteinExistence type="predicted"/>
<dbReference type="EMBL" id="JBCLYO010000011">
    <property type="protein sequence ID" value="KAL0085145.1"/>
    <property type="molecule type" value="Genomic_DNA"/>
</dbReference>
<dbReference type="PANTHER" id="PTHR34997">
    <property type="entry name" value="AM15"/>
    <property type="match status" value="1"/>
</dbReference>
<dbReference type="Proteomes" id="UP001448207">
    <property type="component" value="Unassembled WGS sequence"/>
</dbReference>
<evidence type="ECO:0000256" key="2">
    <source>
        <dbReference type="ARBA" id="ARBA00023026"/>
    </source>
</evidence>
<dbReference type="SUPFAM" id="SSF54106">
    <property type="entry name" value="LysM domain"/>
    <property type="match status" value="2"/>
</dbReference>
<accession>A0ABR3AZ58</accession>
<dbReference type="PROSITE" id="PS51782">
    <property type="entry name" value="LYSM"/>
    <property type="match status" value="2"/>
</dbReference>
<dbReference type="SMART" id="SM00257">
    <property type="entry name" value="LysM"/>
    <property type="match status" value="2"/>
</dbReference>